<evidence type="ECO:0000256" key="18">
    <source>
        <dbReference type="SAM" id="Coils"/>
    </source>
</evidence>
<dbReference type="InterPro" id="IPR006703">
    <property type="entry name" value="G_AIG1"/>
</dbReference>
<keyword evidence="4" id="KW-0813">Transport</keyword>
<dbReference type="PANTHER" id="PTHR10903:SF135">
    <property type="entry name" value="TRANSLOCASE OF CHLOROPLAST 120, CHLOROPLASTIC-RELATED"/>
    <property type="match status" value="1"/>
</dbReference>
<dbReference type="GO" id="GO:0016787">
    <property type="term" value="F:hydrolase activity"/>
    <property type="evidence" value="ECO:0007669"/>
    <property type="project" value="UniProtKB-KW"/>
</dbReference>
<evidence type="ECO:0000256" key="14">
    <source>
        <dbReference type="ARBA" id="ARBA00022989"/>
    </source>
</evidence>
<keyword evidence="11" id="KW-1002">Plastid outer membrane</keyword>
<feature type="coiled-coil region" evidence="18">
    <location>
        <begin position="439"/>
        <end position="502"/>
    </location>
</feature>
<evidence type="ECO:0000256" key="8">
    <source>
        <dbReference type="ARBA" id="ARBA00022723"/>
    </source>
</evidence>
<keyword evidence="13" id="KW-0653">Protein transport</keyword>
<dbReference type="EMBL" id="CACVKT020001386">
    <property type="protein sequence ID" value="CAC5367765.1"/>
    <property type="molecule type" value="Genomic_DNA"/>
</dbReference>
<evidence type="ECO:0000256" key="7">
    <source>
        <dbReference type="ARBA" id="ARBA00022692"/>
    </source>
</evidence>
<evidence type="ECO:0000313" key="21">
    <source>
        <dbReference type="Proteomes" id="UP000507470"/>
    </source>
</evidence>
<dbReference type="Proteomes" id="UP000507470">
    <property type="component" value="Unassembled WGS sequence"/>
</dbReference>
<dbReference type="Gene3D" id="3.40.50.300">
    <property type="entry name" value="P-loop containing nucleotide triphosphate hydrolases"/>
    <property type="match status" value="2"/>
</dbReference>
<gene>
    <name evidence="20" type="ORF">MCOR_7543</name>
</gene>
<name>A0A6J8AIF4_MYTCO</name>
<comment type="subcellular location">
    <subcellularLocation>
        <location evidence="2">Membrane</location>
        <topology evidence="2">Single-pass membrane protein</topology>
    </subcellularLocation>
    <subcellularLocation>
        <location evidence="17">Plastid</location>
        <location evidence="17">Chloroplast outer membrane</location>
    </subcellularLocation>
</comment>
<keyword evidence="5" id="KW-0150">Chloroplast</keyword>
<evidence type="ECO:0000313" key="20">
    <source>
        <dbReference type="EMBL" id="CAC5367765.1"/>
    </source>
</evidence>
<evidence type="ECO:0000256" key="12">
    <source>
        <dbReference type="ARBA" id="ARBA00022842"/>
    </source>
</evidence>
<keyword evidence="18" id="KW-0175">Coiled coil</keyword>
<evidence type="ECO:0000256" key="9">
    <source>
        <dbReference type="ARBA" id="ARBA00022741"/>
    </source>
</evidence>
<organism evidence="20 21">
    <name type="scientific">Mytilus coruscus</name>
    <name type="common">Sea mussel</name>
    <dbReference type="NCBI Taxonomy" id="42192"/>
    <lineage>
        <taxon>Eukaryota</taxon>
        <taxon>Metazoa</taxon>
        <taxon>Spiralia</taxon>
        <taxon>Lophotrochozoa</taxon>
        <taxon>Mollusca</taxon>
        <taxon>Bivalvia</taxon>
        <taxon>Autobranchia</taxon>
        <taxon>Pteriomorphia</taxon>
        <taxon>Mytilida</taxon>
        <taxon>Mytiloidea</taxon>
        <taxon>Mytilidae</taxon>
        <taxon>Mytilinae</taxon>
        <taxon>Mytilus</taxon>
    </lineage>
</organism>
<keyword evidence="15" id="KW-0342">GTP-binding</keyword>
<feature type="domain" description="AIG1-type G" evidence="19">
    <location>
        <begin position="282"/>
        <end position="459"/>
    </location>
</feature>
<evidence type="ECO:0000256" key="15">
    <source>
        <dbReference type="ARBA" id="ARBA00023134"/>
    </source>
</evidence>
<dbReference type="InterPro" id="IPR027417">
    <property type="entry name" value="P-loop_NTPase"/>
</dbReference>
<dbReference type="GO" id="GO:0046872">
    <property type="term" value="F:metal ion binding"/>
    <property type="evidence" value="ECO:0007669"/>
    <property type="project" value="UniProtKB-KW"/>
</dbReference>
<keyword evidence="21" id="KW-1185">Reference proteome</keyword>
<comment type="similarity">
    <text evidence="3">Belongs to the TRAFAC class TrmE-Era-EngA-EngB-Septin-like GTPase superfamily. AIG1/Toc34/Toc159-like paraseptin GTPase family. IAN subfamily.</text>
</comment>
<keyword evidence="14" id="KW-1133">Transmembrane helix</keyword>
<keyword evidence="8" id="KW-0479">Metal-binding</keyword>
<dbReference type="Pfam" id="PF04548">
    <property type="entry name" value="AIG1"/>
    <property type="match status" value="1"/>
</dbReference>
<evidence type="ECO:0000256" key="16">
    <source>
        <dbReference type="ARBA" id="ARBA00023136"/>
    </source>
</evidence>
<evidence type="ECO:0000259" key="19">
    <source>
        <dbReference type="Pfam" id="PF04548"/>
    </source>
</evidence>
<comment type="cofactor">
    <cofactor evidence="1">
        <name>Mg(2+)</name>
        <dbReference type="ChEBI" id="CHEBI:18420"/>
    </cofactor>
</comment>
<evidence type="ECO:0000256" key="6">
    <source>
        <dbReference type="ARBA" id="ARBA00022640"/>
    </source>
</evidence>
<reference evidence="20 21" key="1">
    <citation type="submission" date="2020-06" db="EMBL/GenBank/DDBJ databases">
        <authorList>
            <person name="Li R."/>
            <person name="Bekaert M."/>
        </authorList>
    </citation>
    <scope>NUCLEOTIDE SEQUENCE [LARGE SCALE GENOMIC DNA]</scope>
    <source>
        <strain evidence="21">wild</strain>
    </source>
</reference>
<evidence type="ECO:0000256" key="2">
    <source>
        <dbReference type="ARBA" id="ARBA00004167"/>
    </source>
</evidence>
<keyword evidence="10" id="KW-0378">Hydrolase</keyword>
<keyword evidence="6" id="KW-0934">Plastid</keyword>
<evidence type="ECO:0000256" key="1">
    <source>
        <dbReference type="ARBA" id="ARBA00001946"/>
    </source>
</evidence>
<dbReference type="SUPFAM" id="SSF52540">
    <property type="entry name" value="P-loop containing nucleoside triphosphate hydrolases"/>
    <property type="match status" value="2"/>
</dbReference>
<evidence type="ECO:0000256" key="3">
    <source>
        <dbReference type="ARBA" id="ARBA00008535"/>
    </source>
</evidence>
<dbReference type="OrthoDB" id="10529352at2759"/>
<sequence>MRSLISHSIVTDFDEGESSKHSSPSNVRESSAAVFVLIGYPGSGKSETVKTLIGEPVFESEQEIQYISGDFPVTVIDTPGFENMSKFGEIYNSLKDYEMKKVVFGLTIRVGRFESGFTKMLKSIFEVKGIGEHLRQWLRKANDIVQLITSLDLNYIVIQNNLRGIKQTQQANQLIEQMKRILKSSNQEETWCHFHNPKSVNDRYCAKCLIKDESSENIEFVEKLHQELKINICEAVDLVQKLQSKTQSKDKTHTALHKMGSNMTIQDVDELQNRESSAAVFVLIGYPGSGKSETVKTLIGEPVFESEQEIQYISGDFPVTVIDTPGFENMSKFGEIYNSLKDYEMKKVVFGLTIRVGRFESGFTKMLKSIFEVKGIGEHLRRKTFLIFTNVDELKREEEIYHDKFIEWLRKANDIVQLITSLDLNYIVIQNNLRGIKQTQQANQLIEQMKRILKSSNQEETWCHFHNPKSVNDRYCAKCLIKDESSENIEFVEKLHQELKINICEAVDLVQKLQSKTQSKDKTHTALHKMGSNMTIQDVDELQKSLKRSIFSSVCDYIIS</sequence>
<accession>A0A6J8AIF4</accession>
<keyword evidence="7" id="KW-0812">Transmembrane</keyword>
<evidence type="ECO:0000256" key="17">
    <source>
        <dbReference type="ARBA" id="ARBA00024013"/>
    </source>
</evidence>
<keyword evidence="12" id="KW-0460">Magnesium</keyword>
<keyword evidence="16" id="KW-0472">Membrane</keyword>
<proteinExistence type="inferred from homology"/>
<dbReference type="PANTHER" id="PTHR10903">
    <property type="entry name" value="GTPASE, IMAP FAMILY MEMBER-RELATED"/>
    <property type="match status" value="1"/>
</dbReference>
<feature type="coiled-coil region" evidence="18">
    <location>
        <begin position="168"/>
        <end position="231"/>
    </location>
</feature>
<protein>
    <recommendedName>
        <fullName evidence="19">AIG1-type G domain-containing protein</fullName>
    </recommendedName>
</protein>
<dbReference type="GO" id="GO:0016020">
    <property type="term" value="C:membrane"/>
    <property type="evidence" value="ECO:0007669"/>
    <property type="project" value="UniProtKB-SubCell"/>
</dbReference>
<evidence type="ECO:0000256" key="11">
    <source>
        <dbReference type="ARBA" id="ARBA00022805"/>
    </source>
</evidence>
<evidence type="ECO:0000256" key="5">
    <source>
        <dbReference type="ARBA" id="ARBA00022528"/>
    </source>
</evidence>
<evidence type="ECO:0000256" key="10">
    <source>
        <dbReference type="ARBA" id="ARBA00022801"/>
    </source>
</evidence>
<keyword evidence="9" id="KW-0547">Nucleotide-binding</keyword>
<dbReference type="GO" id="GO:0005525">
    <property type="term" value="F:GTP binding"/>
    <property type="evidence" value="ECO:0007669"/>
    <property type="project" value="UniProtKB-KW"/>
</dbReference>
<dbReference type="GO" id="GO:0015031">
    <property type="term" value="P:protein transport"/>
    <property type="evidence" value="ECO:0007669"/>
    <property type="project" value="UniProtKB-KW"/>
</dbReference>
<evidence type="ECO:0000256" key="13">
    <source>
        <dbReference type="ARBA" id="ARBA00022927"/>
    </source>
</evidence>
<dbReference type="AlphaFoldDB" id="A0A6J8AIF4"/>
<evidence type="ECO:0000256" key="4">
    <source>
        <dbReference type="ARBA" id="ARBA00022448"/>
    </source>
</evidence>
<dbReference type="InterPro" id="IPR045058">
    <property type="entry name" value="GIMA/IAN/Toc"/>
</dbReference>